<dbReference type="Proteomes" id="UP000187209">
    <property type="component" value="Unassembled WGS sequence"/>
</dbReference>
<protein>
    <submittedName>
        <fullName evidence="1">Uncharacterized protein</fullName>
    </submittedName>
</protein>
<proteinExistence type="predicted"/>
<evidence type="ECO:0000313" key="2">
    <source>
        <dbReference type="Proteomes" id="UP000187209"/>
    </source>
</evidence>
<accession>A0A1R2CUM6</accession>
<evidence type="ECO:0000313" key="1">
    <source>
        <dbReference type="EMBL" id="OMJ92670.1"/>
    </source>
</evidence>
<dbReference type="EMBL" id="MPUH01000057">
    <property type="protein sequence ID" value="OMJ92670.1"/>
    <property type="molecule type" value="Genomic_DNA"/>
</dbReference>
<dbReference type="OrthoDB" id="120976at2759"/>
<comment type="caution">
    <text evidence="1">The sequence shown here is derived from an EMBL/GenBank/DDBJ whole genome shotgun (WGS) entry which is preliminary data.</text>
</comment>
<name>A0A1R2CUM6_9CILI</name>
<gene>
    <name evidence="1" type="ORF">SteCoe_4548</name>
</gene>
<reference evidence="1 2" key="1">
    <citation type="submission" date="2016-11" db="EMBL/GenBank/DDBJ databases">
        <title>The macronuclear genome of Stentor coeruleus: a giant cell with tiny introns.</title>
        <authorList>
            <person name="Slabodnick M."/>
            <person name="Ruby J.G."/>
            <person name="Reiff S.B."/>
            <person name="Swart E.C."/>
            <person name="Gosai S."/>
            <person name="Prabakaran S."/>
            <person name="Witkowska E."/>
            <person name="Larue G.E."/>
            <person name="Fisher S."/>
            <person name="Freeman R.M."/>
            <person name="Gunawardena J."/>
            <person name="Chu W."/>
            <person name="Stover N.A."/>
            <person name="Gregory B.D."/>
            <person name="Nowacki M."/>
            <person name="Derisi J."/>
            <person name="Roy S.W."/>
            <person name="Marshall W.F."/>
            <person name="Sood P."/>
        </authorList>
    </citation>
    <scope>NUCLEOTIDE SEQUENCE [LARGE SCALE GENOMIC DNA]</scope>
    <source>
        <strain evidence="1">WM001</strain>
    </source>
</reference>
<dbReference type="AlphaFoldDB" id="A0A1R2CUM6"/>
<sequence length="119" mass="14164">MSIEEFRQLCYDANLVPKDLPIREIDLCFSQAMMMQADEINQKKHVEMSFVEFIEAICRVSSYFCQKNQDKGFDSDSQEENEQDYEESVIARMKLKRNVRRTIKNLYPLVPRNFCDYDA</sequence>
<keyword evidence="2" id="KW-1185">Reference proteome</keyword>
<organism evidence="1 2">
    <name type="scientific">Stentor coeruleus</name>
    <dbReference type="NCBI Taxonomy" id="5963"/>
    <lineage>
        <taxon>Eukaryota</taxon>
        <taxon>Sar</taxon>
        <taxon>Alveolata</taxon>
        <taxon>Ciliophora</taxon>
        <taxon>Postciliodesmatophora</taxon>
        <taxon>Heterotrichea</taxon>
        <taxon>Heterotrichida</taxon>
        <taxon>Stentoridae</taxon>
        <taxon>Stentor</taxon>
    </lineage>
</organism>